<keyword evidence="3" id="KW-0808">Transferase</keyword>
<dbReference type="AlphaFoldDB" id="A0A8H4ELJ1"/>
<evidence type="ECO:0000259" key="2">
    <source>
        <dbReference type="PROSITE" id="PS50011"/>
    </source>
</evidence>
<organism evidence="3 4">
    <name type="scientific">Gigaspora margarita</name>
    <dbReference type="NCBI Taxonomy" id="4874"/>
    <lineage>
        <taxon>Eukaryota</taxon>
        <taxon>Fungi</taxon>
        <taxon>Fungi incertae sedis</taxon>
        <taxon>Mucoromycota</taxon>
        <taxon>Glomeromycotina</taxon>
        <taxon>Glomeromycetes</taxon>
        <taxon>Diversisporales</taxon>
        <taxon>Gigasporaceae</taxon>
        <taxon>Gigaspora</taxon>
    </lineage>
</organism>
<dbReference type="OrthoDB" id="2411566at2759"/>
<protein>
    <submittedName>
        <fullName evidence="3">Kinase-like domain-containing protein</fullName>
    </submittedName>
</protein>
<dbReference type="Proteomes" id="UP000439903">
    <property type="component" value="Unassembled WGS sequence"/>
</dbReference>
<keyword evidence="3" id="KW-0418">Kinase</keyword>
<comment type="caution">
    <text evidence="3">The sequence shown here is derived from an EMBL/GenBank/DDBJ whole genome shotgun (WGS) entry which is preliminary data.</text>
</comment>
<dbReference type="GO" id="GO:0004672">
    <property type="term" value="F:protein kinase activity"/>
    <property type="evidence" value="ECO:0007669"/>
    <property type="project" value="InterPro"/>
</dbReference>
<keyword evidence="4" id="KW-1185">Reference proteome</keyword>
<dbReference type="Gene3D" id="3.30.200.20">
    <property type="entry name" value="Phosphorylase Kinase, domain 1"/>
    <property type="match status" value="1"/>
</dbReference>
<keyword evidence="1" id="KW-0547">Nucleotide-binding</keyword>
<proteinExistence type="predicted"/>
<dbReference type="InterPro" id="IPR000719">
    <property type="entry name" value="Prot_kinase_dom"/>
</dbReference>
<accession>A0A8H4ELJ1</accession>
<dbReference type="GO" id="GO:0005524">
    <property type="term" value="F:ATP binding"/>
    <property type="evidence" value="ECO:0007669"/>
    <property type="project" value="UniProtKB-UniRule"/>
</dbReference>
<dbReference type="EMBL" id="WTPW01000440">
    <property type="protein sequence ID" value="KAF0511312.1"/>
    <property type="molecule type" value="Genomic_DNA"/>
</dbReference>
<feature type="binding site" evidence="1">
    <location>
        <position position="67"/>
    </location>
    <ligand>
        <name>ATP</name>
        <dbReference type="ChEBI" id="CHEBI:30616"/>
    </ligand>
</feature>
<evidence type="ECO:0000313" key="3">
    <source>
        <dbReference type="EMBL" id="KAF0511312.1"/>
    </source>
</evidence>
<evidence type="ECO:0000313" key="4">
    <source>
        <dbReference type="Proteomes" id="UP000439903"/>
    </source>
</evidence>
<name>A0A8H4ELJ1_GIGMA</name>
<sequence length="108" mass="12557">MCNRRIPYCIILLYTSIMDWLKIATEQELIKFFEYDSFQDWKKVGSGGFGNVHCAYSKDIEKIVALKSLHYDTVNDTEDDLNGFIKEVLITFIICQCVTIRTMDICVI</sequence>
<dbReference type="SUPFAM" id="SSF56112">
    <property type="entry name" value="Protein kinase-like (PK-like)"/>
    <property type="match status" value="1"/>
</dbReference>
<feature type="domain" description="Protein kinase" evidence="2">
    <location>
        <begin position="38"/>
        <end position="108"/>
    </location>
</feature>
<dbReference type="InterPro" id="IPR011009">
    <property type="entry name" value="Kinase-like_dom_sf"/>
</dbReference>
<keyword evidence="1" id="KW-0067">ATP-binding</keyword>
<dbReference type="PROSITE" id="PS00107">
    <property type="entry name" value="PROTEIN_KINASE_ATP"/>
    <property type="match status" value="1"/>
</dbReference>
<reference evidence="3 4" key="1">
    <citation type="journal article" date="2019" name="Environ. Microbiol.">
        <title>At the nexus of three kingdoms: the genome of the mycorrhizal fungus Gigaspora margarita provides insights into plant, endobacterial and fungal interactions.</title>
        <authorList>
            <person name="Venice F."/>
            <person name="Ghignone S."/>
            <person name="Salvioli di Fossalunga A."/>
            <person name="Amselem J."/>
            <person name="Novero M."/>
            <person name="Xianan X."/>
            <person name="Sedzielewska Toro K."/>
            <person name="Morin E."/>
            <person name="Lipzen A."/>
            <person name="Grigoriev I.V."/>
            <person name="Henrissat B."/>
            <person name="Martin F.M."/>
            <person name="Bonfante P."/>
        </authorList>
    </citation>
    <scope>NUCLEOTIDE SEQUENCE [LARGE SCALE GENOMIC DNA]</scope>
    <source>
        <strain evidence="3 4">BEG34</strain>
    </source>
</reference>
<gene>
    <name evidence="3" type="ORF">F8M41_018298</name>
</gene>
<evidence type="ECO:0000256" key="1">
    <source>
        <dbReference type="PROSITE-ProRule" id="PRU10141"/>
    </source>
</evidence>
<dbReference type="InterPro" id="IPR017441">
    <property type="entry name" value="Protein_kinase_ATP_BS"/>
</dbReference>
<dbReference type="PROSITE" id="PS50011">
    <property type="entry name" value="PROTEIN_KINASE_DOM"/>
    <property type="match status" value="1"/>
</dbReference>